<evidence type="ECO:0000256" key="2">
    <source>
        <dbReference type="ARBA" id="ARBA00022692"/>
    </source>
</evidence>
<evidence type="ECO:0000256" key="3">
    <source>
        <dbReference type="ARBA" id="ARBA00022989"/>
    </source>
</evidence>
<name>A0AAD1Z469_9LAMI</name>
<keyword evidence="7" id="KW-1185">Reference proteome</keyword>
<accession>A0AAD1Z469</accession>
<dbReference type="PANTHER" id="PTHR16201">
    <property type="entry name" value="SEVEN TRANSMEMBRANE PROTEIN 1-RELATED"/>
    <property type="match status" value="1"/>
</dbReference>
<evidence type="ECO:0000256" key="5">
    <source>
        <dbReference type="SAM" id="Phobius"/>
    </source>
</evidence>
<dbReference type="EMBL" id="OU503040">
    <property type="protein sequence ID" value="CAI9761241.1"/>
    <property type="molecule type" value="Genomic_DNA"/>
</dbReference>
<dbReference type="Proteomes" id="UP000834106">
    <property type="component" value="Chromosome 5"/>
</dbReference>
<dbReference type="AlphaFoldDB" id="A0AAD1Z469"/>
<reference evidence="6" key="1">
    <citation type="submission" date="2023-05" db="EMBL/GenBank/DDBJ databases">
        <authorList>
            <person name="Huff M."/>
        </authorList>
    </citation>
    <scope>NUCLEOTIDE SEQUENCE</scope>
</reference>
<dbReference type="PANTHER" id="PTHR16201:SF44">
    <property type="entry name" value="SEVEN TRANSMEMBRANE PROTEIN 1"/>
    <property type="match status" value="1"/>
</dbReference>
<proteinExistence type="predicted"/>
<evidence type="ECO:0000313" key="6">
    <source>
        <dbReference type="EMBL" id="CAI9761241.1"/>
    </source>
</evidence>
<sequence length="234" mass="25880">MTILDCILYNCIVQDAKDLSVWRHYLVSVRSLQISHTPTVGSFPLQRTPDVEHQGTREPLLGEARSMQSAPPKTKTMLCVVSLMTFFIGGLNLQQAETSRHNMILQNPTSGVVLQVGRQLLKVTGDFEQETSITKSSNIGSFLGWGMTAIYLGGRLPQICLNIRRGNVGRLNPLMFVFAIVGNATYVASILVSILKWSKIRPNLPWLVDSGGCVLLDTFVSFVACLHDIMFKPS</sequence>
<dbReference type="InterPro" id="IPR051415">
    <property type="entry name" value="LAAT-1"/>
</dbReference>
<dbReference type="Pfam" id="PF04193">
    <property type="entry name" value="PQ-loop"/>
    <property type="match status" value="1"/>
</dbReference>
<dbReference type="SMART" id="SM00679">
    <property type="entry name" value="CTNS"/>
    <property type="match status" value="1"/>
</dbReference>
<keyword evidence="4 5" id="KW-0472">Membrane</keyword>
<feature type="transmembrane region" description="Helical" evidence="5">
    <location>
        <begin position="174"/>
        <end position="194"/>
    </location>
</feature>
<comment type="subcellular location">
    <subcellularLocation>
        <location evidence="1">Membrane</location>
        <topology evidence="1">Multi-pass membrane protein</topology>
    </subcellularLocation>
</comment>
<keyword evidence="2 5" id="KW-0812">Transmembrane</keyword>
<dbReference type="FunFam" id="1.20.1280.290:FF:000012">
    <property type="entry name" value="Vacuolar membrane PQ loop repeat protein"/>
    <property type="match status" value="1"/>
</dbReference>
<dbReference type="InterPro" id="IPR006603">
    <property type="entry name" value="PQ-loop_rpt"/>
</dbReference>
<evidence type="ECO:0000313" key="7">
    <source>
        <dbReference type="Proteomes" id="UP000834106"/>
    </source>
</evidence>
<evidence type="ECO:0000256" key="4">
    <source>
        <dbReference type="ARBA" id="ARBA00023136"/>
    </source>
</evidence>
<protein>
    <submittedName>
        <fullName evidence="6">Uncharacterized protein</fullName>
    </submittedName>
</protein>
<gene>
    <name evidence="6" type="ORF">FPE_LOCUS8671</name>
</gene>
<organism evidence="6 7">
    <name type="scientific">Fraxinus pennsylvanica</name>
    <dbReference type="NCBI Taxonomy" id="56036"/>
    <lineage>
        <taxon>Eukaryota</taxon>
        <taxon>Viridiplantae</taxon>
        <taxon>Streptophyta</taxon>
        <taxon>Embryophyta</taxon>
        <taxon>Tracheophyta</taxon>
        <taxon>Spermatophyta</taxon>
        <taxon>Magnoliopsida</taxon>
        <taxon>eudicotyledons</taxon>
        <taxon>Gunneridae</taxon>
        <taxon>Pentapetalae</taxon>
        <taxon>asterids</taxon>
        <taxon>lamiids</taxon>
        <taxon>Lamiales</taxon>
        <taxon>Oleaceae</taxon>
        <taxon>Oleeae</taxon>
        <taxon>Fraxinus</taxon>
    </lineage>
</organism>
<feature type="transmembrane region" description="Helical" evidence="5">
    <location>
        <begin position="206"/>
        <end position="226"/>
    </location>
</feature>
<dbReference type="Gene3D" id="1.20.1280.290">
    <property type="match status" value="1"/>
</dbReference>
<dbReference type="GO" id="GO:0016020">
    <property type="term" value="C:membrane"/>
    <property type="evidence" value="ECO:0007669"/>
    <property type="project" value="UniProtKB-SubCell"/>
</dbReference>
<evidence type="ECO:0000256" key="1">
    <source>
        <dbReference type="ARBA" id="ARBA00004141"/>
    </source>
</evidence>
<keyword evidence="3 5" id="KW-1133">Transmembrane helix</keyword>